<keyword evidence="4" id="KW-1185">Reference proteome</keyword>
<dbReference type="SFLD" id="SFLDS00019">
    <property type="entry name" value="Glutathione_Transferase_(cytos"/>
    <property type="match status" value="1"/>
</dbReference>
<proteinExistence type="predicted"/>
<dbReference type="RefSeq" id="WP_394827711.1">
    <property type="nucleotide sequence ID" value="NZ_CP089984.1"/>
</dbReference>
<dbReference type="Pfam" id="PF13409">
    <property type="entry name" value="GST_N_2"/>
    <property type="match status" value="1"/>
</dbReference>
<dbReference type="SFLD" id="SFLDG01150">
    <property type="entry name" value="Main.1:_Beta-like"/>
    <property type="match status" value="1"/>
</dbReference>
<evidence type="ECO:0000313" key="3">
    <source>
        <dbReference type="EMBL" id="WXB18071.1"/>
    </source>
</evidence>
<dbReference type="Proteomes" id="UP001370348">
    <property type="component" value="Chromosome"/>
</dbReference>
<feature type="domain" description="GST C-terminal" evidence="2">
    <location>
        <begin position="89"/>
        <end position="220"/>
    </location>
</feature>
<dbReference type="Pfam" id="PF00043">
    <property type="entry name" value="GST_C"/>
    <property type="match status" value="1"/>
</dbReference>
<protein>
    <submittedName>
        <fullName evidence="3">Glutathione binding-like protein</fullName>
    </submittedName>
</protein>
<dbReference type="Gene3D" id="3.40.30.10">
    <property type="entry name" value="Glutaredoxin"/>
    <property type="match status" value="1"/>
</dbReference>
<sequence>MKLYYARGTCSLASHIVAQEADIPLELERVDIAKTPHRTSDGKDFGAIHANAYVPALRLDDGSLLTEGVAIVQYLADRRPESRLAPPAGTLERYRLQAWLTFISSELHKMYSPWLFHPEFGEQAAEVARAKIATRLAFVEDHFAGKGHLVPSGAAELSGPYLLGETFTAADAYLYTIVGWSPFTKIDLQPFPRIRAFMTQVSSRPKVREALRGHGMKVPAEGEWR</sequence>
<dbReference type="PROSITE" id="PS50404">
    <property type="entry name" value="GST_NTER"/>
    <property type="match status" value="1"/>
</dbReference>
<accession>A0ABZ2M6P3</accession>
<dbReference type="InterPro" id="IPR004045">
    <property type="entry name" value="Glutathione_S-Trfase_N"/>
</dbReference>
<evidence type="ECO:0000259" key="2">
    <source>
        <dbReference type="PROSITE" id="PS50405"/>
    </source>
</evidence>
<organism evidence="3 4">
    <name type="scientific">Pendulispora albinea</name>
    <dbReference type="NCBI Taxonomy" id="2741071"/>
    <lineage>
        <taxon>Bacteria</taxon>
        <taxon>Pseudomonadati</taxon>
        <taxon>Myxococcota</taxon>
        <taxon>Myxococcia</taxon>
        <taxon>Myxococcales</taxon>
        <taxon>Sorangiineae</taxon>
        <taxon>Pendulisporaceae</taxon>
        <taxon>Pendulispora</taxon>
    </lineage>
</organism>
<dbReference type="PANTHER" id="PTHR44051">
    <property type="entry name" value="GLUTATHIONE S-TRANSFERASE-RELATED"/>
    <property type="match status" value="1"/>
</dbReference>
<dbReference type="InterPro" id="IPR004046">
    <property type="entry name" value="GST_C"/>
</dbReference>
<dbReference type="SUPFAM" id="SSF47616">
    <property type="entry name" value="GST C-terminal domain-like"/>
    <property type="match status" value="1"/>
</dbReference>
<dbReference type="EMBL" id="CP089984">
    <property type="protein sequence ID" value="WXB18071.1"/>
    <property type="molecule type" value="Genomic_DNA"/>
</dbReference>
<evidence type="ECO:0000259" key="1">
    <source>
        <dbReference type="PROSITE" id="PS50404"/>
    </source>
</evidence>
<gene>
    <name evidence="3" type="ORF">LZC94_12520</name>
</gene>
<dbReference type="CDD" id="cd03188">
    <property type="entry name" value="GST_C_Beta"/>
    <property type="match status" value="1"/>
</dbReference>
<dbReference type="SFLD" id="SFLDG00358">
    <property type="entry name" value="Main_(cytGST)"/>
    <property type="match status" value="1"/>
</dbReference>
<dbReference type="InterPro" id="IPR010987">
    <property type="entry name" value="Glutathione-S-Trfase_C-like"/>
</dbReference>
<dbReference type="PANTHER" id="PTHR44051:SF8">
    <property type="entry name" value="GLUTATHIONE S-TRANSFERASE GSTA"/>
    <property type="match status" value="1"/>
</dbReference>
<evidence type="ECO:0000313" key="4">
    <source>
        <dbReference type="Proteomes" id="UP001370348"/>
    </source>
</evidence>
<dbReference type="SUPFAM" id="SSF52833">
    <property type="entry name" value="Thioredoxin-like"/>
    <property type="match status" value="1"/>
</dbReference>
<dbReference type="PROSITE" id="PS50405">
    <property type="entry name" value="GST_CTER"/>
    <property type="match status" value="1"/>
</dbReference>
<feature type="domain" description="GST N-terminal" evidence="1">
    <location>
        <begin position="1"/>
        <end position="83"/>
    </location>
</feature>
<dbReference type="InterPro" id="IPR036282">
    <property type="entry name" value="Glutathione-S-Trfase_C_sf"/>
</dbReference>
<dbReference type="InterPro" id="IPR040079">
    <property type="entry name" value="Glutathione_S-Trfase"/>
</dbReference>
<dbReference type="Gene3D" id="1.20.1050.10">
    <property type="match status" value="1"/>
</dbReference>
<dbReference type="InterPro" id="IPR036249">
    <property type="entry name" value="Thioredoxin-like_sf"/>
</dbReference>
<name>A0ABZ2M6P3_9BACT</name>
<reference evidence="3 4" key="1">
    <citation type="submission" date="2021-12" db="EMBL/GenBank/DDBJ databases">
        <title>Discovery of the Pendulisporaceae a myxobacterial family with distinct sporulation behavior and unique specialized metabolism.</title>
        <authorList>
            <person name="Garcia R."/>
            <person name="Popoff A."/>
            <person name="Bader C.D."/>
            <person name="Loehr J."/>
            <person name="Walesch S."/>
            <person name="Walt C."/>
            <person name="Boldt J."/>
            <person name="Bunk B."/>
            <person name="Haeckl F.J.F.P.J."/>
            <person name="Gunesch A.P."/>
            <person name="Birkelbach J."/>
            <person name="Nuebel U."/>
            <person name="Pietschmann T."/>
            <person name="Bach T."/>
            <person name="Mueller R."/>
        </authorList>
    </citation>
    <scope>NUCLEOTIDE SEQUENCE [LARGE SCALE GENOMIC DNA]</scope>
    <source>
        <strain evidence="3 4">MSr11954</strain>
    </source>
</reference>
<dbReference type="CDD" id="cd03057">
    <property type="entry name" value="GST_N_Beta"/>
    <property type="match status" value="1"/>
</dbReference>